<accession>A0A450X2H2</accession>
<evidence type="ECO:0000313" key="1">
    <source>
        <dbReference type="EMBL" id="VFK23470.1"/>
    </source>
</evidence>
<dbReference type="EMBL" id="CAADGH010000005">
    <property type="protein sequence ID" value="VFK74447.1"/>
    <property type="molecule type" value="Genomic_DNA"/>
</dbReference>
<organism evidence="1">
    <name type="scientific">Candidatus Kentrum sp. MB</name>
    <dbReference type="NCBI Taxonomy" id="2138164"/>
    <lineage>
        <taxon>Bacteria</taxon>
        <taxon>Pseudomonadati</taxon>
        <taxon>Pseudomonadota</taxon>
        <taxon>Gammaproteobacteria</taxon>
        <taxon>Candidatus Kentrum</taxon>
    </lineage>
</organism>
<gene>
    <name evidence="1" type="ORF">BECKMB1821G_GA0114241_100512</name>
    <name evidence="3" type="ORF">BECKMB1821H_GA0114242_100512</name>
    <name evidence="2" type="ORF">BECKMB1821I_GA0114274_100512</name>
</gene>
<reference evidence="1" key="1">
    <citation type="submission" date="2019-02" db="EMBL/GenBank/DDBJ databases">
        <authorList>
            <person name="Gruber-Vodicka R. H."/>
            <person name="Seah K. B. B."/>
        </authorList>
    </citation>
    <scope>NUCLEOTIDE SEQUENCE</scope>
    <source>
        <strain evidence="1">BECK_BZ197</strain>
        <strain evidence="3">BECK_BZ198</strain>
        <strain evidence="2">BECK_BZ199</strain>
    </source>
</reference>
<sequence>MCNKTISVSRLAKMFPIEEFARLWFVRIETLRWSACIPVLWERKHAQDDQG</sequence>
<proteinExistence type="predicted"/>
<dbReference type="EMBL" id="CAADFQ010000005">
    <property type="protein sequence ID" value="VFK27871.1"/>
    <property type="molecule type" value="Genomic_DNA"/>
</dbReference>
<evidence type="ECO:0000313" key="3">
    <source>
        <dbReference type="EMBL" id="VFK74447.1"/>
    </source>
</evidence>
<protein>
    <submittedName>
        <fullName evidence="1">Uncharacterized protein</fullName>
    </submittedName>
</protein>
<name>A0A450X2H2_9GAMM</name>
<dbReference type="AlphaFoldDB" id="A0A450X2H2"/>
<dbReference type="EMBL" id="CAADFO010000005">
    <property type="protein sequence ID" value="VFK23470.1"/>
    <property type="molecule type" value="Genomic_DNA"/>
</dbReference>
<evidence type="ECO:0000313" key="2">
    <source>
        <dbReference type="EMBL" id="VFK27871.1"/>
    </source>
</evidence>